<reference evidence="3 5" key="1">
    <citation type="journal article" date="2015" name="Genome Announc.">
        <title>Draft Genome Sequence of Vibrio owensii Strain SH-14, Which Causes Shrimp Acute Hepatopancreatic Necrosis Disease.</title>
        <authorList>
            <person name="Liu L."/>
            <person name="Xiao J."/>
            <person name="Xia X."/>
            <person name="Pan Y."/>
            <person name="Yan S."/>
            <person name="Wang Y."/>
        </authorList>
    </citation>
    <scope>NUCLEOTIDE SEQUENCE [LARGE SCALE GENOMIC DNA]</scope>
    <source>
        <strain evidence="3 5">SH14</strain>
    </source>
</reference>
<feature type="region of interest" description="Disordered" evidence="1">
    <location>
        <begin position="120"/>
        <end position="154"/>
    </location>
</feature>
<dbReference type="EMBL" id="CP033138">
    <property type="protein sequence ID" value="AYO17056.1"/>
    <property type="molecule type" value="Genomic_DNA"/>
</dbReference>
<evidence type="ECO:0000313" key="3">
    <source>
        <dbReference type="EMBL" id="QGH49205.1"/>
    </source>
</evidence>
<accession>A0AAP9GFY6</accession>
<reference evidence="3" key="3">
    <citation type="submission" date="2019-11" db="EMBL/GenBank/DDBJ databases">
        <title>Complete genome sequence of Vibrio owensii SH-14 isolated from shrimp with acute hepatopancreatic necrosis diease.</title>
        <authorList>
            <person name="Liang X."/>
            <person name="Wang Y."/>
        </authorList>
    </citation>
    <scope>NUCLEOTIDE SEQUENCE</scope>
    <source>
        <strain evidence="3">SH14</strain>
    </source>
</reference>
<organism evidence="3 5">
    <name type="scientific">Vibrio owensii</name>
    <dbReference type="NCBI Taxonomy" id="696485"/>
    <lineage>
        <taxon>Bacteria</taxon>
        <taxon>Pseudomonadati</taxon>
        <taxon>Pseudomonadota</taxon>
        <taxon>Gammaproteobacteria</taxon>
        <taxon>Vibrionales</taxon>
        <taxon>Vibrionaceae</taxon>
        <taxon>Vibrio</taxon>
    </lineage>
</organism>
<dbReference type="AlphaFoldDB" id="A0AAP9GFY6"/>
<evidence type="ECO:0000313" key="5">
    <source>
        <dbReference type="Proteomes" id="UP000390336"/>
    </source>
</evidence>
<evidence type="ECO:0000313" key="2">
    <source>
        <dbReference type="EMBL" id="AYO17056.1"/>
    </source>
</evidence>
<keyword evidence="4" id="KW-1185">Reference proteome</keyword>
<feature type="region of interest" description="Disordered" evidence="1">
    <location>
        <begin position="243"/>
        <end position="265"/>
    </location>
</feature>
<proteinExistence type="predicted"/>
<gene>
    <name evidence="3" type="ORF">APZ19_18985</name>
    <name evidence="2" type="ORF">D0812_21960</name>
</gene>
<feature type="compositionally biased region" description="Basic and acidic residues" evidence="1">
    <location>
        <begin position="244"/>
        <end position="257"/>
    </location>
</feature>
<dbReference type="EMBL" id="CP045860">
    <property type="protein sequence ID" value="QGH49205.1"/>
    <property type="molecule type" value="Genomic_DNA"/>
</dbReference>
<dbReference type="Proteomes" id="UP000390336">
    <property type="component" value="Chromosome 2"/>
</dbReference>
<feature type="compositionally biased region" description="Polar residues" evidence="1">
    <location>
        <begin position="120"/>
        <end position="146"/>
    </location>
</feature>
<sequence length="265" mass="30263">MIGKRSPHAFDVDLADKYGIDAALVIGRIAHFVEYHRNNKTQFHDGHYWTYDTAAALAAHFTYWSPNKIQKLMKRLEEKGLIVSGDFSENRAVRPKYYRLGDVFHPQPDAEEPISRLADSTISQTADSTESQMADSSLPIQSTEQSSDLKKVNKKSPIPKKYANLDFSSLGFNESEVLEFIQLRENKRAGITDRVIKNISRELEIARSAGFTNDQILNVWSDRGWTAFKAEWLRNAVQSFGRDNQNHRNNFESKHDPLGGFNRVN</sequence>
<evidence type="ECO:0000313" key="4">
    <source>
        <dbReference type="Proteomes" id="UP000272136"/>
    </source>
</evidence>
<dbReference type="RefSeq" id="WP_054823389.1">
    <property type="nucleotide sequence ID" value="NZ_CP033138.1"/>
</dbReference>
<dbReference type="Proteomes" id="UP000272136">
    <property type="component" value="Chromosome 2"/>
</dbReference>
<name>A0AAP9GFY6_9VIBR</name>
<evidence type="ECO:0000256" key="1">
    <source>
        <dbReference type="SAM" id="MobiDB-lite"/>
    </source>
</evidence>
<protein>
    <submittedName>
        <fullName evidence="3">Uncharacterized protein</fullName>
    </submittedName>
</protein>
<reference evidence="2 4" key="2">
    <citation type="submission" date="2018-10" db="EMBL/GenBank/DDBJ databases">
        <title>Whole Genome of Vibrio owensii strain 170502, isolated from Acute Hepatopancreatic Necrosis Disease (AHPND) shrimp.</title>
        <authorList>
            <person name="Yan M."/>
            <person name="Wang X."/>
            <person name="Wang Y."/>
        </authorList>
    </citation>
    <scope>NUCLEOTIDE SEQUENCE [LARGE SCALE GENOMIC DNA]</scope>
    <source>
        <strain evidence="2 4">1700302</strain>
    </source>
</reference>